<dbReference type="SUPFAM" id="SSF55920">
    <property type="entry name" value="Creatinase/aminopeptidase"/>
    <property type="match status" value="1"/>
</dbReference>
<comment type="similarity">
    <text evidence="6">Belongs to the peptidase M24A family. Methionine aminopeptidase type 1 subfamily.</text>
</comment>
<dbReference type="PATRIC" id="fig|33036.3.peg.1152"/>
<dbReference type="GO" id="GO:0005829">
    <property type="term" value="C:cytosol"/>
    <property type="evidence" value="ECO:0007669"/>
    <property type="project" value="TreeGrafter"/>
</dbReference>
<reference evidence="10" key="1">
    <citation type="submission" date="2016-01" db="EMBL/GenBank/DDBJ databases">
        <authorList>
            <person name="Mitreva M."/>
            <person name="Pepin K.H."/>
            <person name="Mihindukulasuriya K.A."/>
            <person name="Fulton R."/>
            <person name="Fronick C."/>
            <person name="O'Laughlin M."/>
            <person name="Miner T."/>
            <person name="Herter B."/>
            <person name="Rosa B.A."/>
            <person name="Cordes M."/>
            <person name="Tomlinson C."/>
            <person name="Wollam A."/>
            <person name="Palsikar V.B."/>
            <person name="Mardis E.R."/>
            <person name="Wilson R.K."/>
        </authorList>
    </citation>
    <scope>NUCLEOTIDE SEQUENCE [LARGE SCALE GENOMIC DNA]</scope>
    <source>
        <strain evidence="10">MJR8151</strain>
    </source>
</reference>
<dbReference type="PROSITE" id="PS00680">
    <property type="entry name" value="MAP_1"/>
    <property type="match status" value="1"/>
</dbReference>
<dbReference type="InterPro" id="IPR002467">
    <property type="entry name" value="Pept_M24A_MAP1"/>
</dbReference>
<dbReference type="PANTHER" id="PTHR43330:SF17">
    <property type="entry name" value="METHIONINE AMINOPEPTIDASE"/>
    <property type="match status" value="1"/>
</dbReference>
<dbReference type="OrthoDB" id="9802055at2"/>
<dbReference type="NCBIfam" id="TIGR00500">
    <property type="entry name" value="met_pdase_I"/>
    <property type="match status" value="1"/>
</dbReference>
<gene>
    <name evidence="6" type="primary">map</name>
    <name evidence="9" type="ORF">HMPREF3200_01163</name>
</gene>
<dbReference type="GO" id="GO:0046872">
    <property type="term" value="F:metal ion binding"/>
    <property type="evidence" value="ECO:0007669"/>
    <property type="project" value="UniProtKB-UniRule"/>
</dbReference>
<proteinExistence type="inferred from homology"/>
<evidence type="ECO:0000259" key="8">
    <source>
        <dbReference type="Pfam" id="PF00557"/>
    </source>
</evidence>
<evidence type="ECO:0000256" key="6">
    <source>
        <dbReference type="HAMAP-Rule" id="MF_01974"/>
    </source>
</evidence>
<dbReference type="HAMAP" id="MF_01974">
    <property type="entry name" value="MetAP_1"/>
    <property type="match status" value="1"/>
</dbReference>
<keyword evidence="4 6" id="KW-0479">Metal-binding</keyword>
<feature type="binding site" evidence="6">
    <location>
        <position position="177"/>
    </location>
    <ligand>
        <name>substrate</name>
    </ligand>
</feature>
<dbReference type="GO" id="GO:0006508">
    <property type="term" value="P:proteolysis"/>
    <property type="evidence" value="ECO:0007669"/>
    <property type="project" value="UniProtKB-KW"/>
</dbReference>
<comment type="cofactor">
    <cofactor evidence="6">
        <name>Co(2+)</name>
        <dbReference type="ChEBI" id="CHEBI:48828"/>
    </cofactor>
    <cofactor evidence="6">
        <name>Zn(2+)</name>
        <dbReference type="ChEBI" id="CHEBI:29105"/>
    </cofactor>
    <cofactor evidence="6">
        <name>Mn(2+)</name>
        <dbReference type="ChEBI" id="CHEBI:29035"/>
    </cofactor>
    <cofactor evidence="6">
        <name>Fe(2+)</name>
        <dbReference type="ChEBI" id="CHEBI:29033"/>
    </cofactor>
    <text evidence="6">Binds 2 divalent metal cations per subunit. Has a high-affinity and a low affinity metal-binding site. The true nature of the physiological cofactor is under debate. The enzyme is active with cobalt, zinc, manganese or divalent iron ions. Most likely, methionine aminopeptidases function as mononuclear Fe(2+)-metalloproteases under physiological conditions, and the catalytically relevant metal-binding site has been assigned to the histidine-containing high-affinity site.</text>
</comment>
<evidence type="ECO:0000256" key="1">
    <source>
        <dbReference type="ARBA" id="ARBA00002521"/>
    </source>
</evidence>
<evidence type="ECO:0000256" key="5">
    <source>
        <dbReference type="ARBA" id="ARBA00022801"/>
    </source>
</evidence>
<organism evidence="9 10">
    <name type="scientific">Anaerococcus tetradius</name>
    <dbReference type="NCBI Taxonomy" id="33036"/>
    <lineage>
        <taxon>Bacteria</taxon>
        <taxon>Bacillati</taxon>
        <taxon>Bacillota</taxon>
        <taxon>Tissierellia</taxon>
        <taxon>Tissierellales</taxon>
        <taxon>Peptoniphilaceae</taxon>
        <taxon>Anaerococcus</taxon>
    </lineage>
</organism>
<dbReference type="AlphaFoldDB" id="A0A133KDN7"/>
<comment type="caution">
    <text evidence="9">The sequence shown here is derived from an EMBL/GenBank/DDBJ whole genome shotgun (WGS) entry which is preliminary data.</text>
</comment>
<dbReference type="STRING" id="33036.HMPREF3200_01163"/>
<comment type="catalytic activity">
    <reaction evidence="6 7">
        <text>Release of N-terminal amino acids, preferentially methionine, from peptides and arylamides.</text>
        <dbReference type="EC" id="3.4.11.18"/>
    </reaction>
</comment>
<keyword evidence="10" id="KW-1185">Reference proteome</keyword>
<dbReference type="PANTHER" id="PTHR43330">
    <property type="entry name" value="METHIONINE AMINOPEPTIDASE"/>
    <property type="match status" value="1"/>
</dbReference>
<dbReference type="InterPro" id="IPR000994">
    <property type="entry name" value="Pept_M24"/>
</dbReference>
<dbReference type="Proteomes" id="UP000070383">
    <property type="component" value="Unassembled WGS sequence"/>
</dbReference>
<feature type="binding site" evidence="6">
    <location>
        <position position="234"/>
    </location>
    <ligand>
        <name>a divalent metal cation</name>
        <dbReference type="ChEBI" id="CHEBI:60240"/>
        <label>2</label>
        <note>catalytic</note>
    </ligand>
</feature>
<evidence type="ECO:0000256" key="3">
    <source>
        <dbReference type="ARBA" id="ARBA00022670"/>
    </source>
</evidence>
<sequence>MIRIYTEKDFEKMRKAAEILCQTHLAIRKIIRPGIRTIDLDKFANEFIIKHKKAIPAQLGYGGFPYTLCISVNDEICHGYPSDYVIKEGDIVSIDNVVNLDGGLADSCWTYTIGKMKEEDQNLVDCDLEALMRGIEAAKVGNRIGDIGHAIQEYVEEENGFSVIRDFIGHGIGKEMHEDPQVPHYGKAGRGARIQKGMVFTIEPMIAAGDWKMKVDDNGWTARTRDHSNCSQFEHQLIIHEDGPEIITDQSKYELTTSDLEFIEAYKKRNNL</sequence>
<feature type="binding site" evidence="6">
    <location>
        <position position="170"/>
    </location>
    <ligand>
        <name>a divalent metal cation</name>
        <dbReference type="ChEBI" id="CHEBI:60240"/>
        <label>2</label>
        <note>catalytic</note>
    </ligand>
</feature>
<protein>
    <recommendedName>
        <fullName evidence="6 7">Methionine aminopeptidase</fullName>
        <shortName evidence="6">MAP</shortName>
        <shortName evidence="6">MetAP</shortName>
        <ecNumber evidence="6 7">3.4.11.18</ecNumber>
    </recommendedName>
    <alternativeName>
        <fullName evidence="6">Peptidase M</fullName>
    </alternativeName>
</protein>
<dbReference type="GO" id="GO:0070006">
    <property type="term" value="F:metalloaminopeptidase activity"/>
    <property type="evidence" value="ECO:0007669"/>
    <property type="project" value="UniProtKB-UniRule"/>
</dbReference>
<dbReference type="CDD" id="cd01086">
    <property type="entry name" value="MetAP1"/>
    <property type="match status" value="1"/>
</dbReference>
<dbReference type="Gene3D" id="3.90.230.10">
    <property type="entry name" value="Creatinase/methionine aminopeptidase superfamily"/>
    <property type="match status" value="1"/>
</dbReference>
<feature type="domain" description="Peptidase M24" evidence="8">
    <location>
        <begin position="11"/>
        <end position="240"/>
    </location>
</feature>
<keyword evidence="3 6" id="KW-0645">Protease</keyword>
<feature type="binding site" evidence="6">
    <location>
        <position position="106"/>
    </location>
    <ligand>
        <name>a divalent metal cation</name>
        <dbReference type="ChEBI" id="CHEBI:60240"/>
        <label>1</label>
    </ligand>
</feature>
<comment type="subunit">
    <text evidence="6">Monomer.</text>
</comment>
<keyword evidence="5 6" id="KW-0378">Hydrolase</keyword>
<dbReference type="InterPro" id="IPR036005">
    <property type="entry name" value="Creatinase/aminopeptidase-like"/>
</dbReference>
<comment type="function">
    <text evidence="1 6">Removes the N-terminal methionine from nascent proteins. The N-terminal methionine is often cleaved when the second residue in the primary sequence is small and uncharged (Met-Ala-, Cys, Gly, Pro, Ser, Thr, or Val). Requires deformylation of the N(alpha)-formylated initiator methionine before it can be hydrolyzed.</text>
</comment>
<evidence type="ECO:0000256" key="2">
    <source>
        <dbReference type="ARBA" id="ARBA00022438"/>
    </source>
</evidence>
<evidence type="ECO:0000313" key="10">
    <source>
        <dbReference type="Proteomes" id="UP000070383"/>
    </source>
</evidence>
<keyword evidence="2 6" id="KW-0031">Aminopeptidase</keyword>
<dbReference type="GO" id="GO:0004239">
    <property type="term" value="F:initiator methionyl aminopeptidase activity"/>
    <property type="evidence" value="ECO:0007669"/>
    <property type="project" value="UniProtKB-UniRule"/>
</dbReference>
<dbReference type="InterPro" id="IPR001714">
    <property type="entry name" value="Pept_M24_MAP"/>
</dbReference>
<feature type="binding site" evidence="6">
    <location>
        <position position="106"/>
    </location>
    <ligand>
        <name>a divalent metal cation</name>
        <dbReference type="ChEBI" id="CHEBI:60240"/>
        <label>2</label>
        <note>catalytic</note>
    </ligand>
</feature>
<dbReference type="EMBL" id="LRPM01000046">
    <property type="protein sequence ID" value="KWZ77692.1"/>
    <property type="molecule type" value="Genomic_DNA"/>
</dbReference>
<name>A0A133KDN7_9FIRM</name>
<feature type="binding site" evidence="6">
    <location>
        <position position="95"/>
    </location>
    <ligand>
        <name>a divalent metal cation</name>
        <dbReference type="ChEBI" id="CHEBI:60240"/>
        <label>1</label>
    </ligand>
</feature>
<accession>A0A133KDN7</accession>
<dbReference type="Pfam" id="PF00557">
    <property type="entry name" value="Peptidase_M24"/>
    <property type="match status" value="1"/>
</dbReference>
<evidence type="ECO:0000313" key="9">
    <source>
        <dbReference type="EMBL" id="KWZ77692.1"/>
    </source>
</evidence>
<evidence type="ECO:0000256" key="7">
    <source>
        <dbReference type="RuleBase" id="RU003653"/>
    </source>
</evidence>
<dbReference type="EC" id="3.4.11.18" evidence="6 7"/>
<dbReference type="RefSeq" id="WP_004835865.1">
    <property type="nucleotide sequence ID" value="NZ_CAMPNK010000005.1"/>
</dbReference>
<dbReference type="PRINTS" id="PR00599">
    <property type="entry name" value="MAPEPTIDASE"/>
</dbReference>
<feature type="binding site" evidence="6">
    <location>
        <position position="203"/>
    </location>
    <ligand>
        <name>a divalent metal cation</name>
        <dbReference type="ChEBI" id="CHEBI:60240"/>
        <label>2</label>
        <note>catalytic</note>
    </ligand>
</feature>
<evidence type="ECO:0000256" key="4">
    <source>
        <dbReference type="ARBA" id="ARBA00022723"/>
    </source>
</evidence>
<feature type="binding site" evidence="6">
    <location>
        <position position="234"/>
    </location>
    <ligand>
        <name>a divalent metal cation</name>
        <dbReference type="ChEBI" id="CHEBI:60240"/>
        <label>1</label>
    </ligand>
</feature>
<feature type="binding site" evidence="6">
    <location>
        <position position="78"/>
    </location>
    <ligand>
        <name>substrate</name>
    </ligand>
</feature>